<evidence type="ECO:0000256" key="7">
    <source>
        <dbReference type="ARBA" id="ARBA00022840"/>
    </source>
</evidence>
<feature type="domain" description="Hexokinase C-terminal" evidence="14">
    <location>
        <begin position="208"/>
        <end position="448"/>
    </location>
</feature>
<dbReference type="InterPro" id="IPR043129">
    <property type="entry name" value="ATPase_NBD"/>
</dbReference>
<comment type="pathway">
    <text evidence="2">Carbohydrate metabolism; hexose metabolism.</text>
</comment>
<dbReference type="Pfam" id="PF00349">
    <property type="entry name" value="Hexokinase_1"/>
    <property type="match status" value="1"/>
</dbReference>
<dbReference type="PANTHER" id="PTHR19443:SF24">
    <property type="entry name" value="PHOSPHOTRANSFERASE"/>
    <property type="match status" value="1"/>
</dbReference>
<evidence type="ECO:0000256" key="6">
    <source>
        <dbReference type="ARBA" id="ARBA00022777"/>
    </source>
</evidence>
<evidence type="ECO:0000256" key="4">
    <source>
        <dbReference type="ARBA" id="ARBA00022679"/>
    </source>
</evidence>
<sequence length="451" mass="50438">MDLSTSLLAFERETTLETPKLLSIVDNFTETYQYGLTNDHSIMIPSYVSRLPTGKEMGTYFALDLGGTNLRVAAVTLLGDGKTSVEQRIYVIPDHFKMGTAEELFDWIALITQELLESLSSKVINANNDKMFMGVTFSFPIDQTAIDRGKVMHMGKGFKVIGLEGNDPVEFLQQAYNRKGINIHISAIVNDSVGALVANAYKDQNTIISVIQGTGTNAACIVQIGSIKKKKFPPRFPEYMIINTEWSLVGADFLPFTKYDRLLDEQSDTPGFQPFEKMTSGMYLGELVRLVIVDYVENFGLFEGKLPKELGIKYNFKTTHMSDIESDLSKDCTGTLKVLTKNFDFIKNPSIEDAGIIKRIVQRFTRRSCQLQAAAIASLIKLQCPEFPEVEREIRVAIDGSIFHHYFKYSILMSKALKDIQQTKEAKKIKLVGILDGGCIGAAIIAMMYSR</sequence>
<dbReference type="Gene3D" id="3.30.420.40">
    <property type="match status" value="1"/>
</dbReference>
<dbReference type="GO" id="GO:0004340">
    <property type="term" value="F:glucokinase activity"/>
    <property type="evidence" value="ECO:0007669"/>
    <property type="project" value="TreeGrafter"/>
</dbReference>
<dbReference type="GO" id="GO:0006006">
    <property type="term" value="P:glucose metabolic process"/>
    <property type="evidence" value="ECO:0007669"/>
    <property type="project" value="TreeGrafter"/>
</dbReference>
<dbReference type="GO" id="GO:0006013">
    <property type="term" value="P:mannose metabolic process"/>
    <property type="evidence" value="ECO:0007669"/>
    <property type="project" value="TreeGrafter"/>
</dbReference>
<keyword evidence="5 12" id="KW-0547">Nucleotide-binding</keyword>
<dbReference type="SUPFAM" id="SSF53067">
    <property type="entry name" value="Actin-like ATPase domain"/>
    <property type="match status" value="2"/>
</dbReference>
<dbReference type="GO" id="GO:0019158">
    <property type="term" value="F:mannokinase activity"/>
    <property type="evidence" value="ECO:0007669"/>
    <property type="project" value="TreeGrafter"/>
</dbReference>
<dbReference type="PROSITE" id="PS51748">
    <property type="entry name" value="HEXOKINASE_2"/>
    <property type="match status" value="1"/>
</dbReference>
<evidence type="ECO:0000256" key="2">
    <source>
        <dbReference type="ARBA" id="ARBA00005028"/>
    </source>
</evidence>
<dbReference type="FunFam" id="3.30.420.40:FF:000805">
    <property type="entry name" value="Hexokinase-2"/>
    <property type="match status" value="1"/>
</dbReference>
<evidence type="ECO:0000256" key="5">
    <source>
        <dbReference type="ARBA" id="ARBA00022741"/>
    </source>
</evidence>
<comment type="pathway">
    <text evidence="1">Carbohydrate degradation; glycolysis; D-glyceraldehyde 3-phosphate and glycerone phosphate from D-glucose: step 1/4.</text>
</comment>
<dbReference type="UniPathway" id="UPA00109">
    <property type="reaction ID" value="UER00180"/>
</dbReference>
<dbReference type="InterPro" id="IPR022672">
    <property type="entry name" value="Hexokinase_N"/>
</dbReference>
<feature type="domain" description="Hexokinase N-terminal" evidence="13">
    <location>
        <begin position="9"/>
        <end position="201"/>
    </location>
</feature>
<dbReference type="OrthoDB" id="419537at2759"/>
<evidence type="ECO:0000259" key="14">
    <source>
        <dbReference type="Pfam" id="PF03727"/>
    </source>
</evidence>
<gene>
    <name evidence="15" type="ORF">Glove_265g26</name>
</gene>
<keyword evidence="7 12" id="KW-0067">ATP-binding</keyword>
<evidence type="ECO:0000259" key="13">
    <source>
        <dbReference type="Pfam" id="PF00349"/>
    </source>
</evidence>
<dbReference type="GO" id="GO:0005536">
    <property type="term" value="F:D-glucose binding"/>
    <property type="evidence" value="ECO:0007669"/>
    <property type="project" value="InterPro"/>
</dbReference>
<comment type="catalytic activity">
    <reaction evidence="9">
        <text>a D-hexose + ATP = a D-hexose 6-phosphate + ADP + H(+)</text>
        <dbReference type="Rhea" id="RHEA:22740"/>
        <dbReference type="ChEBI" id="CHEBI:4194"/>
        <dbReference type="ChEBI" id="CHEBI:15378"/>
        <dbReference type="ChEBI" id="CHEBI:30616"/>
        <dbReference type="ChEBI" id="CHEBI:229467"/>
        <dbReference type="ChEBI" id="CHEBI:456216"/>
        <dbReference type="EC" id="2.7.1.1"/>
    </reaction>
    <physiologicalReaction direction="left-to-right" evidence="9">
        <dbReference type="Rhea" id="RHEA:22741"/>
    </physiologicalReaction>
</comment>
<dbReference type="GO" id="GO:0005739">
    <property type="term" value="C:mitochondrion"/>
    <property type="evidence" value="ECO:0007669"/>
    <property type="project" value="TreeGrafter"/>
</dbReference>
<comment type="catalytic activity">
    <reaction evidence="10">
        <text>D-fructose + ATP = D-fructose 6-phosphate + ADP + H(+)</text>
        <dbReference type="Rhea" id="RHEA:16125"/>
        <dbReference type="ChEBI" id="CHEBI:15378"/>
        <dbReference type="ChEBI" id="CHEBI:30616"/>
        <dbReference type="ChEBI" id="CHEBI:37721"/>
        <dbReference type="ChEBI" id="CHEBI:61527"/>
        <dbReference type="ChEBI" id="CHEBI:456216"/>
        <dbReference type="EC" id="2.7.1.1"/>
    </reaction>
    <physiologicalReaction direction="left-to-right" evidence="10">
        <dbReference type="Rhea" id="RHEA:16126"/>
    </physiologicalReaction>
</comment>
<dbReference type="Gene3D" id="3.40.367.20">
    <property type="match status" value="1"/>
</dbReference>
<evidence type="ECO:0000313" key="16">
    <source>
        <dbReference type="Proteomes" id="UP000266861"/>
    </source>
</evidence>
<keyword evidence="4 12" id="KW-0808">Transferase</keyword>
<name>A0A397I5M1_9GLOM</name>
<keyword evidence="16" id="KW-1185">Reference proteome</keyword>
<evidence type="ECO:0000256" key="8">
    <source>
        <dbReference type="ARBA" id="ARBA00023152"/>
    </source>
</evidence>
<dbReference type="GO" id="GO:0008865">
    <property type="term" value="F:fructokinase activity"/>
    <property type="evidence" value="ECO:0007669"/>
    <property type="project" value="TreeGrafter"/>
</dbReference>
<evidence type="ECO:0000256" key="11">
    <source>
        <dbReference type="ARBA" id="ARBA00048160"/>
    </source>
</evidence>
<dbReference type="Proteomes" id="UP000266861">
    <property type="component" value="Unassembled WGS sequence"/>
</dbReference>
<keyword evidence="8 12" id="KW-0324">Glycolysis</keyword>
<dbReference type="InterPro" id="IPR001312">
    <property type="entry name" value="Hexokinase"/>
</dbReference>
<dbReference type="GO" id="GO:0006096">
    <property type="term" value="P:glycolytic process"/>
    <property type="evidence" value="ECO:0007669"/>
    <property type="project" value="UniProtKB-UniPathway"/>
</dbReference>
<evidence type="ECO:0000256" key="1">
    <source>
        <dbReference type="ARBA" id="ARBA00004888"/>
    </source>
</evidence>
<protein>
    <recommendedName>
        <fullName evidence="12">Phosphotransferase</fullName>
        <ecNumber evidence="12">2.7.1.-</ecNumber>
    </recommendedName>
</protein>
<dbReference type="AlphaFoldDB" id="A0A397I5M1"/>
<evidence type="ECO:0000256" key="3">
    <source>
        <dbReference type="ARBA" id="ARBA00009225"/>
    </source>
</evidence>
<comment type="similarity">
    <text evidence="3 12">Belongs to the hexokinase family.</text>
</comment>
<dbReference type="InterPro" id="IPR022673">
    <property type="entry name" value="Hexokinase_C"/>
</dbReference>
<evidence type="ECO:0000256" key="10">
    <source>
        <dbReference type="ARBA" id="ARBA00047905"/>
    </source>
</evidence>
<dbReference type="GO" id="GO:0005524">
    <property type="term" value="F:ATP binding"/>
    <property type="evidence" value="ECO:0007669"/>
    <property type="project" value="UniProtKB-UniRule"/>
</dbReference>
<dbReference type="PRINTS" id="PR00475">
    <property type="entry name" value="HEXOKINASE"/>
</dbReference>
<dbReference type="EMBL" id="PQFF01000242">
    <property type="protein sequence ID" value="RHZ70865.1"/>
    <property type="molecule type" value="Genomic_DNA"/>
</dbReference>
<comment type="caution">
    <text evidence="15">The sequence shown here is derived from an EMBL/GenBank/DDBJ whole genome shotgun (WGS) entry which is preliminary data.</text>
</comment>
<dbReference type="GO" id="GO:0001678">
    <property type="term" value="P:intracellular glucose homeostasis"/>
    <property type="evidence" value="ECO:0007669"/>
    <property type="project" value="InterPro"/>
</dbReference>
<evidence type="ECO:0000256" key="9">
    <source>
        <dbReference type="ARBA" id="ARBA00044613"/>
    </source>
</evidence>
<organism evidence="15 16">
    <name type="scientific">Diversispora epigaea</name>
    <dbReference type="NCBI Taxonomy" id="1348612"/>
    <lineage>
        <taxon>Eukaryota</taxon>
        <taxon>Fungi</taxon>
        <taxon>Fungi incertae sedis</taxon>
        <taxon>Mucoromycota</taxon>
        <taxon>Glomeromycotina</taxon>
        <taxon>Glomeromycetes</taxon>
        <taxon>Diversisporales</taxon>
        <taxon>Diversisporaceae</taxon>
        <taxon>Diversispora</taxon>
    </lineage>
</organism>
<reference evidence="15 16" key="1">
    <citation type="submission" date="2018-08" db="EMBL/GenBank/DDBJ databases">
        <title>Genome and evolution of the arbuscular mycorrhizal fungus Diversispora epigaea (formerly Glomus versiforme) and its bacterial endosymbionts.</title>
        <authorList>
            <person name="Sun X."/>
            <person name="Fei Z."/>
            <person name="Harrison M."/>
        </authorList>
    </citation>
    <scope>NUCLEOTIDE SEQUENCE [LARGE SCALE GENOMIC DNA]</scope>
    <source>
        <strain evidence="15 16">IT104</strain>
    </source>
</reference>
<evidence type="ECO:0000313" key="15">
    <source>
        <dbReference type="EMBL" id="RHZ70865.1"/>
    </source>
</evidence>
<accession>A0A397I5M1</accession>
<comment type="catalytic activity">
    <reaction evidence="11">
        <text>D-glucose + ATP = D-glucose 6-phosphate + ADP + H(+)</text>
        <dbReference type="Rhea" id="RHEA:17825"/>
        <dbReference type="ChEBI" id="CHEBI:4167"/>
        <dbReference type="ChEBI" id="CHEBI:15378"/>
        <dbReference type="ChEBI" id="CHEBI:30616"/>
        <dbReference type="ChEBI" id="CHEBI:61548"/>
        <dbReference type="ChEBI" id="CHEBI:456216"/>
        <dbReference type="EC" id="2.7.1.1"/>
    </reaction>
    <physiologicalReaction direction="left-to-right" evidence="11">
        <dbReference type="Rhea" id="RHEA:17826"/>
    </physiologicalReaction>
</comment>
<dbReference type="Pfam" id="PF03727">
    <property type="entry name" value="Hexokinase_2"/>
    <property type="match status" value="1"/>
</dbReference>
<dbReference type="GO" id="GO:0005829">
    <property type="term" value="C:cytosol"/>
    <property type="evidence" value="ECO:0007669"/>
    <property type="project" value="TreeGrafter"/>
</dbReference>
<keyword evidence="6 12" id="KW-0418">Kinase</keyword>
<dbReference type="STRING" id="1348612.A0A397I5M1"/>
<evidence type="ECO:0000256" key="12">
    <source>
        <dbReference type="RuleBase" id="RU362007"/>
    </source>
</evidence>
<proteinExistence type="inferred from homology"/>
<dbReference type="EC" id="2.7.1.-" evidence="12"/>
<dbReference type="PANTHER" id="PTHR19443">
    <property type="entry name" value="HEXOKINASE"/>
    <property type="match status" value="1"/>
</dbReference>